<dbReference type="RefSeq" id="WP_165589384.1">
    <property type="nucleotide sequence ID" value="NZ_CYTO01000009.1"/>
</dbReference>
<gene>
    <name evidence="1" type="ORF">TA5114_02184</name>
</gene>
<accession>A0A0P1ISE2</accession>
<proteinExistence type="predicted"/>
<reference evidence="2" key="1">
    <citation type="submission" date="2015-09" db="EMBL/GenBank/DDBJ databases">
        <authorList>
            <person name="Rodrigo-Torres Lidia"/>
            <person name="Arahal R.David."/>
        </authorList>
    </citation>
    <scope>NUCLEOTIDE SEQUENCE [LARGE SCALE GENOMIC DNA]</scope>
    <source>
        <strain evidence="2">CECT 5114</strain>
    </source>
</reference>
<dbReference type="AlphaFoldDB" id="A0A0P1ISE2"/>
<evidence type="ECO:0000313" key="2">
    <source>
        <dbReference type="Proteomes" id="UP000051184"/>
    </source>
</evidence>
<sequence length="47" mass="5325">MCKQRFLKSILETSKTEQVVLPWAKKRLNGASVKVSLKPAMPLRKIA</sequence>
<dbReference type="STRING" id="1715691.TA5113_01011"/>
<dbReference type="EMBL" id="CYUE01000020">
    <property type="protein sequence ID" value="CUK26374.1"/>
    <property type="molecule type" value="Genomic_DNA"/>
</dbReference>
<dbReference type="Proteomes" id="UP000051184">
    <property type="component" value="Unassembled WGS sequence"/>
</dbReference>
<keyword evidence="2" id="KW-1185">Reference proteome</keyword>
<evidence type="ECO:0000313" key="1">
    <source>
        <dbReference type="EMBL" id="CUK26374.1"/>
    </source>
</evidence>
<name>A0A0P1ISE2_9RHOB</name>
<organism evidence="1 2">
    <name type="scientific">Cognatishimia activa</name>
    <dbReference type="NCBI Taxonomy" id="1715691"/>
    <lineage>
        <taxon>Bacteria</taxon>
        <taxon>Pseudomonadati</taxon>
        <taxon>Pseudomonadota</taxon>
        <taxon>Alphaproteobacteria</taxon>
        <taxon>Rhodobacterales</taxon>
        <taxon>Paracoccaceae</taxon>
        <taxon>Cognatishimia</taxon>
    </lineage>
</organism>
<protein>
    <submittedName>
        <fullName evidence="1">Uncharacterized protein</fullName>
    </submittedName>
</protein>